<evidence type="ECO:0000256" key="4">
    <source>
        <dbReference type="ARBA" id="ARBA00048988"/>
    </source>
</evidence>
<reference evidence="8 10" key="1">
    <citation type="journal article" date="2005" name="Environ. Microbiol.">
        <title>Genetic and functional properties of uncultivated thermophilic crenarchaeotes from a subsurface gold mine as revealed by analysis of genome fragments.</title>
        <authorList>
            <person name="Nunoura T."/>
            <person name="Hirayama H."/>
            <person name="Takami H."/>
            <person name="Oida H."/>
            <person name="Nishi S."/>
            <person name="Shimamura S."/>
            <person name="Suzuki Y."/>
            <person name="Inagaki F."/>
            <person name="Takai K."/>
            <person name="Nealson K.H."/>
            <person name="Horikoshi K."/>
        </authorList>
    </citation>
    <scope>NUCLEOTIDE SEQUENCE [LARGE SCALE GENOMIC DNA]</scope>
</reference>
<dbReference type="GO" id="GO:0043139">
    <property type="term" value="F:5'-3' DNA helicase activity"/>
    <property type="evidence" value="ECO:0007669"/>
    <property type="project" value="UniProtKB-EC"/>
</dbReference>
<evidence type="ECO:0000256" key="5">
    <source>
        <dbReference type="SAM" id="MobiDB-lite"/>
    </source>
</evidence>
<dbReference type="EMBL" id="BA000048">
    <property type="protein sequence ID" value="BAJ50793.1"/>
    <property type="molecule type" value="Genomic_DNA"/>
</dbReference>
<name>E6N6S2_CALS0</name>
<evidence type="ECO:0000313" key="9">
    <source>
        <dbReference type="EMBL" id="BAJ50793.1"/>
    </source>
</evidence>
<proteinExistence type="inferred from homology"/>
<protein>
    <recommendedName>
        <fullName evidence="7">AAA+ ATPase domain-containing protein</fullName>
    </recommendedName>
</protein>
<organism evidence="8 10">
    <name type="scientific">Caldiarchaeum subterraneum</name>
    <dbReference type="NCBI Taxonomy" id="311458"/>
    <lineage>
        <taxon>Archaea</taxon>
        <taxon>Nitrososphaerota</taxon>
        <taxon>Candidatus Caldarchaeales</taxon>
        <taxon>Candidatus Caldarchaeaceae</taxon>
        <taxon>Candidatus Caldarchaeum</taxon>
    </lineage>
</organism>
<keyword evidence="6" id="KW-0472">Membrane</keyword>
<comment type="catalytic activity">
    <reaction evidence="3">
        <text>ATP + H2O = ADP + phosphate + H(+)</text>
        <dbReference type="Rhea" id="RHEA:13065"/>
        <dbReference type="ChEBI" id="CHEBI:15377"/>
        <dbReference type="ChEBI" id="CHEBI:15378"/>
        <dbReference type="ChEBI" id="CHEBI:30616"/>
        <dbReference type="ChEBI" id="CHEBI:43474"/>
        <dbReference type="ChEBI" id="CHEBI:456216"/>
        <dbReference type="EC" id="5.6.2.3"/>
    </reaction>
</comment>
<comment type="similarity">
    <text evidence="1">Belongs to the HerA family.</text>
</comment>
<evidence type="ECO:0000256" key="1">
    <source>
        <dbReference type="ARBA" id="ARBA00007816"/>
    </source>
</evidence>
<dbReference type="Proteomes" id="UP000008120">
    <property type="component" value="Chromosome"/>
</dbReference>
<keyword evidence="6" id="KW-1133">Transmembrane helix</keyword>
<evidence type="ECO:0000313" key="10">
    <source>
        <dbReference type="Proteomes" id="UP000008120"/>
    </source>
</evidence>
<dbReference type="EMBL" id="AP011851">
    <property type="protein sequence ID" value="BAJ47991.1"/>
    <property type="molecule type" value="Genomic_DNA"/>
</dbReference>
<comment type="catalytic activity">
    <reaction evidence="4">
        <text>ATP + H2O = ADP + phosphate + H(+)</text>
        <dbReference type="Rhea" id="RHEA:13065"/>
        <dbReference type="ChEBI" id="CHEBI:15377"/>
        <dbReference type="ChEBI" id="CHEBI:15378"/>
        <dbReference type="ChEBI" id="CHEBI:30616"/>
        <dbReference type="ChEBI" id="CHEBI:43474"/>
        <dbReference type="ChEBI" id="CHEBI:456216"/>
        <dbReference type="EC" id="5.6.2.4"/>
    </reaction>
</comment>
<evidence type="ECO:0000313" key="8">
    <source>
        <dbReference type="EMBL" id="BAJ47991.1"/>
    </source>
</evidence>
<evidence type="ECO:0000256" key="2">
    <source>
        <dbReference type="ARBA" id="ARBA00034617"/>
    </source>
</evidence>
<feature type="region of interest" description="Disordered" evidence="5">
    <location>
        <begin position="370"/>
        <end position="393"/>
    </location>
</feature>
<evidence type="ECO:0000256" key="3">
    <source>
        <dbReference type="ARBA" id="ARBA00048954"/>
    </source>
</evidence>
<dbReference type="AlphaFoldDB" id="E6N6S2"/>
<feature type="transmembrane region" description="Helical" evidence="6">
    <location>
        <begin position="32"/>
        <end position="52"/>
    </location>
</feature>
<dbReference type="InterPro" id="IPR002789">
    <property type="entry name" value="HerA_central"/>
</dbReference>
<accession>E6N6S2</accession>
<evidence type="ECO:0000259" key="7">
    <source>
        <dbReference type="SMART" id="SM00382"/>
    </source>
</evidence>
<dbReference type="InterPro" id="IPR003593">
    <property type="entry name" value="AAA+_ATPase"/>
</dbReference>
<dbReference type="PANTHER" id="PTHR42957">
    <property type="entry name" value="HELICASE MJ1565-RELATED"/>
    <property type="match status" value="1"/>
</dbReference>
<dbReference type="GO" id="GO:0043138">
    <property type="term" value="F:3'-5' DNA helicase activity"/>
    <property type="evidence" value="ECO:0007669"/>
    <property type="project" value="UniProtKB-EC"/>
</dbReference>
<dbReference type="InterPro" id="IPR027417">
    <property type="entry name" value="P-loop_NTPase"/>
</dbReference>
<sequence>MSFYRAALAVAGLITLMAASQPFLPRLGTEGYLFHIPLLMMTAALAPLPFLVMRRSRRFLNLLSLDDFNKHVLVVGRTGSGKTSLVRKALDFLRRRGVRVVVIDWKGEYDLNGVPRIRGFDVFKVFGDRLTPLVLAEALREAFNLSEPQAYVMLNVLQQFYEKGLDNAEALLKLIKDKVPASKAEAEIQAALLRRLWVLTLHKPTGFIPSGDVVIDLSDIPLTELKTMYATLALWNVYRESVHGGARSFHTIVVIEEAQNIVRRGKNNDVSIGERMVNECRAFGVGCIIVAPDPFQLPLHLESDVGAVISFGTNTLPPRLYEHLVKVKKVESMNKLIIYNGEFHFRKPPRRYTPAGRSKPEEIGDIAEETRRETVSIDSTAPEDVEESVDKEKHTGIETIRSQADSGGTGGEESRAFFRIGPHLVEEVSSGGSCSSLRCISCGFTVPLLDADRIKEHRCRVDGNDST</sequence>
<dbReference type="SMART" id="SM00382">
    <property type="entry name" value="AAA"/>
    <property type="match status" value="1"/>
</dbReference>
<dbReference type="Gene3D" id="3.40.50.300">
    <property type="entry name" value="P-loop containing nucleotide triphosphate hydrolases"/>
    <property type="match status" value="2"/>
</dbReference>
<dbReference type="Pfam" id="PF01935">
    <property type="entry name" value="DUF87"/>
    <property type="match status" value="1"/>
</dbReference>
<dbReference type="SUPFAM" id="SSF52540">
    <property type="entry name" value="P-loop containing nucleoside triphosphate hydrolases"/>
    <property type="match status" value="1"/>
</dbReference>
<dbReference type="BioCyc" id="CCAL311458:G131R-948-MONOMER"/>
<feature type="domain" description="AAA+ ATPase" evidence="7">
    <location>
        <begin position="68"/>
        <end position="221"/>
    </location>
</feature>
<dbReference type="KEGG" id="csu:CSUB_C0939"/>
<dbReference type="InterPro" id="IPR008571">
    <property type="entry name" value="HerA-like"/>
</dbReference>
<dbReference type="PANTHER" id="PTHR42957:SF1">
    <property type="entry name" value="HELICASE MJ1565-RELATED"/>
    <property type="match status" value="1"/>
</dbReference>
<gene>
    <name evidence="9" type="ORF">CSUB_C0939</name>
    <name evidence="8" type="ORF">HGMM_F17C01C19</name>
</gene>
<evidence type="ECO:0000256" key="6">
    <source>
        <dbReference type="SAM" id="Phobius"/>
    </source>
</evidence>
<comment type="catalytic activity">
    <reaction evidence="2">
        <text>Couples ATP hydrolysis with the unwinding of duplex DNA by translocating in the 3'-5' direction.</text>
        <dbReference type="EC" id="5.6.2.4"/>
    </reaction>
</comment>
<keyword evidence="6" id="KW-0812">Transmembrane</keyword>
<reference evidence="8 10" key="2">
    <citation type="journal article" date="2011" name="Nucleic Acids Res.">
        <title>Insights into the evolution of Archaea and eukaryotic protein modifier systems revealed by the genome of a novel archaeal group.</title>
        <authorList>
            <person name="Nunoura T."/>
            <person name="Takaki Y."/>
            <person name="Kakuta J."/>
            <person name="Nishi S."/>
            <person name="Sugahara J."/>
            <person name="Kazama H."/>
            <person name="Chee G."/>
            <person name="Hattori M."/>
            <person name="Kanai A."/>
            <person name="Atomi H."/>
            <person name="Takai K."/>
            <person name="Takami H."/>
        </authorList>
    </citation>
    <scope>NUCLEOTIDE SEQUENCE [LARGE SCALE GENOMIC DNA]</scope>
</reference>